<keyword evidence="3" id="KW-0378">Hydrolase</keyword>
<dbReference type="STRING" id="743720.Psefu_0150"/>
<dbReference type="PANTHER" id="PTHR11124">
    <property type="entry name" value="VACUOLAR SORTING PROTEIN VPS29"/>
    <property type="match status" value="1"/>
</dbReference>
<dbReference type="InterPro" id="IPR020935">
    <property type="entry name" value="PdiEstase_YfcE_CS"/>
</dbReference>
<dbReference type="OrthoDB" id="9785951at2"/>
<dbReference type="Gene3D" id="3.60.21.10">
    <property type="match status" value="1"/>
</dbReference>
<dbReference type="PROSITE" id="PS01269">
    <property type="entry name" value="UPF0025"/>
    <property type="match status" value="1"/>
</dbReference>
<dbReference type="Pfam" id="PF12850">
    <property type="entry name" value="Metallophos_2"/>
    <property type="match status" value="1"/>
</dbReference>
<dbReference type="HOGENOM" id="CLU_063749_3_1_6"/>
<evidence type="ECO:0000256" key="1">
    <source>
        <dbReference type="ARBA" id="ARBA00008950"/>
    </source>
</evidence>
<dbReference type="KEGG" id="pfv:Psefu_0150"/>
<dbReference type="RefSeq" id="WP_013789279.1">
    <property type="nucleotide sequence ID" value="NC_015556.1"/>
</dbReference>
<feature type="domain" description="Calcineurin-like phosphoesterase" evidence="5">
    <location>
        <begin position="1"/>
        <end position="140"/>
    </location>
</feature>
<sequence>MKIGLIADTHGLLRHQALAALQGVDHLIHAGDIGGPQILAELERIAPLSVVRGNNDAEAWADGIPEYLTLRYGAISLYVLHDLKQLVIDPKAEGIDVVIAGHSHKPLHEERDGVLYLNPGSAGPRRFRLPIGVAVLHIDGDGVRAEMIGLEV</sequence>
<dbReference type="InterPro" id="IPR024654">
    <property type="entry name" value="Calcineurin-like_PHP_lpxH"/>
</dbReference>
<dbReference type="AlphaFoldDB" id="F6ADJ5"/>
<evidence type="ECO:0000256" key="4">
    <source>
        <dbReference type="RuleBase" id="RU362039"/>
    </source>
</evidence>
<evidence type="ECO:0000256" key="2">
    <source>
        <dbReference type="ARBA" id="ARBA00022723"/>
    </source>
</evidence>
<dbReference type="GO" id="GO:0016787">
    <property type="term" value="F:hydrolase activity"/>
    <property type="evidence" value="ECO:0007669"/>
    <property type="project" value="UniProtKB-UniRule"/>
</dbReference>
<name>F6ADJ5_PSEF1</name>
<dbReference type="EC" id="3.1.4.-" evidence="4"/>
<comment type="similarity">
    <text evidence="1 4">Belongs to the metallophosphoesterase superfamily. YfcE family.</text>
</comment>
<keyword evidence="7" id="KW-1185">Reference proteome</keyword>
<dbReference type="InterPro" id="IPR000979">
    <property type="entry name" value="Phosphodiesterase_MJ0936/Vps29"/>
</dbReference>
<evidence type="ECO:0000313" key="7">
    <source>
        <dbReference type="Proteomes" id="UP000000686"/>
    </source>
</evidence>
<dbReference type="SUPFAM" id="SSF56300">
    <property type="entry name" value="Metallo-dependent phosphatases"/>
    <property type="match status" value="1"/>
</dbReference>
<evidence type="ECO:0000313" key="6">
    <source>
        <dbReference type="EMBL" id="AEF20136.1"/>
    </source>
</evidence>
<evidence type="ECO:0000259" key="5">
    <source>
        <dbReference type="Pfam" id="PF12850"/>
    </source>
</evidence>
<organism evidence="6 7">
    <name type="scientific">Pseudomonas fulva (strain 12-X)</name>
    <dbReference type="NCBI Taxonomy" id="743720"/>
    <lineage>
        <taxon>Bacteria</taxon>
        <taxon>Pseudomonadati</taxon>
        <taxon>Pseudomonadota</taxon>
        <taxon>Gammaproteobacteria</taxon>
        <taxon>Pseudomonadales</taxon>
        <taxon>Pseudomonadaceae</taxon>
        <taxon>Pseudomonas</taxon>
    </lineage>
</organism>
<dbReference type="eggNOG" id="COG0622">
    <property type="taxonomic scope" value="Bacteria"/>
</dbReference>
<proteinExistence type="inferred from homology"/>
<dbReference type="EMBL" id="CP002727">
    <property type="protein sequence ID" value="AEF20136.1"/>
    <property type="molecule type" value="Genomic_DNA"/>
</dbReference>
<reference evidence="6 7" key="1">
    <citation type="submission" date="2011-04" db="EMBL/GenBank/DDBJ databases">
        <title>Complete sequence of Pseudomonas fulva 12-X.</title>
        <authorList>
            <consortium name="US DOE Joint Genome Institute"/>
            <person name="Lucas S."/>
            <person name="Han J."/>
            <person name="Lapidus A."/>
            <person name="Cheng J.-F."/>
            <person name="Goodwin L."/>
            <person name="Pitluck S."/>
            <person name="Peters L."/>
            <person name="Mikhailova N."/>
            <person name="Pagani I."/>
            <person name="Davenport K."/>
            <person name="Han C."/>
            <person name="Tapia R."/>
            <person name="Land M."/>
            <person name="Hauser L."/>
            <person name="Kyrpides N."/>
            <person name="Ivanova N."/>
            <person name="Pagani I."/>
            <person name="Lcollab F.I."/>
            <person name="Woyke T."/>
        </authorList>
    </citation>
    <scope>NUCLEOTIDE SEQUENCE [LARGE SCALE GENOMIC DNA]</scope>
    <source>
        <strain evidence="7">12-X</strain>
    </source>
</reference>
<dbReference type="NCBIfam" id="TIGR00040">
    <property type="entry name" value="yfcE"/>
    <property type="match status" value="1"/>
</dbReference>
<evidence type="ECO:0000256" key="3">
    <source>
        <dbReference type="ARBA" id="ARBA00022801"/>
    </source>
</evidence>
<keyword evidence="2 4" id="KW-0479">Metal-binding</keyword>
<comment type="cofactor">
    <cofactor evidence="4">
        <name>a divalent metal cation</name>
        <dbReference type="ChEBI" id="CHEBI:60240"/>
    </cofactor>
</comment>
<dbReference type="InterPro" id="IPR029052">
    <property type="entry name" value="Metallo-depent_PP-like"/>
</dbReference>
<gene>
    <name evidence="6" type="ordered locus">Psefu_0150</name>
</gene>
<dbReference type="GO" id="GO:0046872">
    <property type="term" value="F:metal ion binding"/>
    <property type="evidence" value="ECO:0007669"/>
    <property type="project" value="UniProtKB-KW"/>
</dbReference>
<accession>F6ADJ5</accession>
<dbReference type="Proteomes" id="UP000000686">
    <property type="component" value="Chromosome"/>
</dbReference>
<protein>
    <recommendedName>
        <fullName evidence="4">Phosphoesterase</fullName>
        <ecNumber evidence="4">3.1.4.-</ecNumber>
    </recommendedName>
</protein>